<dbReference type="AlphaFoldDB" id="A0A1I2FQ63"/>
<protein>
    <submittedName>
        <fullName evidence="1">Uncharacterized protein</fullName>
    </submittedName>
</protein>
<evidence type="ECO:0000313" key="1">
    <source>
        <dbReference type="EMBL" id="SFF06581.1"/>
    </source>
</evidence>
<sequence length="115" mass="13165">MNKKNKDSILKANLVSLKQNFDSDLKETKKVNEAMRVKIPMDEKYAGIYKGGERSGYMEINKKGKVSWGNLKGQLYMLSDSTGLINFRTMLRSFSVKKDHGAVLGVYSNERYFSR</sequence>
<gene>
    <name evidence="1" type="ORF">SAMN03003324_02320</name>
</gene>
<accession>A0A1I2FQ63</accession>
<name>A0A1I2FQ63_9SPHI</name>
<evidence type="ECO:0000313" key="2">
    <source>
        <dbReference type="Proteomes" id="UP000183129"/>
    </source>
</evidence>
<proteinExistence type="predicted"/>
<dbReference type="RefSeq" id="WP_037444142.1">
    <property type="nucleotide sequence ID" value="NZ_FONS01000004.1"/>
</dbReference>
<dbReference type="Proteomes" id="UP000183129">
    <property type="component" value="Unassembled WGS sequence"/>
</dbReference>
<organism evidence="1 2">
    <name type="scientific">Pedobacter antarcticus</name>
    <dbReference type="NCBI Taxonomy" id="34086"/>
    <lineage>
        <taxon>Bacteria</taxon>
        <taxon>Pseudomonadati</taxon>
        <taxon>Bacteroidota</taxon>
        <taxon>Sphingobacteriia</taxon>
        <taxon>Sphingobacteriales</taxon>
        <taxon>Sphingobacteriaceae</taxon>
        <taxon>Pedobacter</taxon>
    </lineage>
</organism>
<dbReference type="EMBL" id="FONS01000004">
    <property type="protein sequence ID" value="SFF06581.1"/>
    <property type="molecule type" value="Genomic_DNA"/>
</dbReference>
<reference evidence="1 2" key="1">
    <citation type="submission" date="2016-10" db="EMBL/GenBank/DDBJ databases">
        <authorList>
            <person name="de Groot N.N."/>
        </authorList>
    </citation>
    <scope>NUCLEOTIDE SEQUENCE [LARGE SCALE GENOMIC DNA]</scope>
    <source>
        <strain evidence="1 2">ATCC 51969</strain>
    </source>
</reference>